<evidence type="ECO:0000256" key="2">
    <source>
        <dbReference type="SAM" id="MobiDB-lite"/>
    </source>
</evidence>
<evidence type="ECO:0000313" key="5">
    <source>
        <dbReference type="Proteomes" id="UP000054097"/>
    </source>
</evidence>
<evidence type="ECO:0000259" key="3">
    <source>
        <dbReference type="PROSITE" id="PS50157"/>
    </source>
</evidence>
<keyword evidence="1" id="KW-0863">Zinc-finger</keyword>
<proteinExistence type="predicted"/>
<dbReference type="InterPro" id="IPR013087">
    <property type="entry name" value="Znf_C2H2_type"/>
</dbReference>
<organism evidence="4 5">
    <name type="scientific">Serendipita vermifera MAFF 305830</name>
    <dbReference type="NCBI Taxonomy" id="933852"/>
    <lineage>
        <taxon>Eukaryota</taxon>
        <taxon>Fungi</taxon>
        <taxon>Dikarya</taxon>
        <taxon>Basidiomycota</taxon>
        <taxon>Agaricomycotina</taxon>
        <taxon>Agaricomycetes</taxon>
        <taxon>Sebacinales</taxon>
        <taxon>Serendipitaceae</taxon>
        <taxon>Serendipita</taxon>
    </lineage>
</organism>
<evidence type="ECO:0000256" key="1">
    <source>
        <dbReference type="PROSITE-ProRule" id="PRU00042"/>
    </source>
</evidence>
<keyword evidence="5" id="KW-1185">Reference proteome</keyword>
<reference evidence="5" key="2">
    <citation type="submission" date="2015-01" db="EMBL/GenBank/DDBJ databases">
        <title>Evolutionary Origins and Diversification of the Mycorrhizal Mutualists.</title>
        <authorList>
            <consortium name="DOE Joint Genome Institute"/>
            <consortium name="Mycorrhizal Genomics Consortium"/>
            <person name="Kohler A."/>
            <person name="Kuo A."/>
            <person name="Nagy L.G."/>
            <person name="Floudas D."/>
            <person name="Copeland A."/>
            <person name="Barry K.W."/>
            <person name="Cichocki N."/>
            <person name="Veneault-Fourrey C."/>
            <person name="LaButti K."/>
            <person name="Lindquist E.A."/>
            <person name="Lipzen A."/>
            <person name="Lundell T."/>
            <person name="Morin E."/>
            <person name="Murat C."/>
            <person name="Riley R."/>
            <person name="Ohm R."/>
            <person name="Sun H."/>
            <person name="Tunlid A."/>
            <person name="Henrissat B."/>
            <person name="Grigoriev I.V."/>
            <person name="Hibbett D.S."/>
            <person name="Martin F."/>
        </authorList>
    </citation>
    <scope>NUCLEOTIDE SEQUENCE [LARGE SCALE GENOMIC DNA]</scope>
    <source>
        <strain evidence="5">MAFF 305830</strain>
    </source>
</reference>
<feature type="compositionally biased region" description="Low complexity" evidence="2">
    <location>
        <begin position="265"/>
        <end position="276"/>
    </location>
</feature>
<name>A0A0C3A5G4_SERVB</name>
<dbReference type="PROSITE" id="PS50157">
    <property type="entry name" value="ZINC_FINGER_C2H2_2"/>
    <property type="match status" value="1"/>
</dbReference>
<dbReference type="HOGENOM" id="CLU_1008895_0_0_1"/>
<dbReference type="AlphaFoldDB" id="A0A0C3A5G4"/>
<accession>A0A0C3A5G4</accession>
<dbReference type="EMBL" id="KN824508">
    <property type="protein sequence ID" value="KIM19920.1"/>
    <property type="molecule type" value="Genomic_DNA"/>
</dbReference>
<reference evidence="4 5" key="1">
    <citation type="submission" date="2014-04" db="EMBL/GenBank/DDBJ databases">
        <authorList>
            <consortium name="DOE Joint Genome Institute"/>
            <person name="Kuo A."/>
            <person name="Zuccaro A."/>
            <person name="Kohler A."/>
            <person name="Nagy L.G."/>
            <person name="Floudas D."/>
            <person name="Copeland A."/>
            <person name="Barry K.W."/>
            <person name="Cichocki N."/>
            <person name="Veneault-Fourrey C."/>
            <person name="LaButti K."/>
            <person name="Lindquist E.A."/>
            <person name="Lipzen A."/>
            <person name="Lundell T."/>
            <person name="Morin E."/>
            <person name="Murat C."/>
            <person name="Sun H."/>
            <person name="Tunlid A."/>
            <person name="Henrissat B."/>
            <person name="Grigoriev I.V."/>
            <person name="Hibbett D.S."/>
            <person name="Martin F."/>
            <person name="Nordberg H.P."/>
            <person name="Cantor M.N."/>
            <person name="Hua S.X."/>
        </authorList>
    </citation>
    <scope>NUCLEOTIDE SEQUENCE [LARGE SCALE GENOMIC DNA]</scope>
    <source>
        <strain evidence="4 5">MAFF 305830</strain>
    </source>
</reference>
<sequence length="276" mass="31196">MADFKHPHGVYFSDQYSDNGQQFYGAVNPRASVPNRFENEWRYTIPDTPYLEPLMANPSLGNHSPVTPSMNLEHTFFDYRRQNTRYAQPEHARSTQFLGNINTSNLPFNPIADRYLQVMFCLPAPLFTVVKSWGGVEQDRIMDCILGHLGTNINNMIMQEPSQWKAILAPLAGPTGSLCSIEKQPTTRKGILSVTCNPCGLAFDQRNPVEKYAQHLINFHYGIAPFLCHECNTRFSWAQSRASHMKVHHPESSNASMPRRGSVQSRSRTSPVTPSP</sequence>
<dbReference type="GO" id="GO:0008270">
    <property type="term" value="F:zinc ion binding"/>
    <property type="evidence" value="ECO:0007669"/>
    <property type="project" value="UniProtKB-KW"/>
</dbReference>
<dbReference type="PROSITE" id="PS00028">
    <property type="entry name" value="ZINC_FINGER_C2H2_1"/>
    <property type="match status" value="1"/>
</dbReference>
<protein>
    <recommendedName>
        <fullName evidence="3">C2H2-type domain-containing protein</fullName>
    </recommendedName>
</protein>
<feature type="domain" description="C2H2-type" evidence="3">
    <location>
        <begin position="226"/>
        <end position="253"/>
    </location>
</feature>
<dbReference type="OrthoDB" id="8922241at2759"/>
<gene>
    <name evidence="4" type="ORF">M408DRAFT_334218</name>
</gene>
<dbReference type="Gene3D" id="3.30.160.60">
    <property type="entry name" value="Classic Zinc Finger"/>
    <property type="match status" value="1"/>
</dbReference>
<keyword evidence="1" id="KW-0479">Metal-binding</keyword>
<dbReference type="InterPro" id="IPR036236">
    <property type="entry name" value="Znf_C2H2_sf"/>
</dbReference>
<keyword evidence="1" id="KW-0862">Zinc</keyword>
<dbReference type="SUPFAM" id="SSF57667">
    <property type="entry name" value="beta-beta-alpha zinc fingers"/>
    <property type="match status" value="1"/>
</dbReference>
<dbReference type="Proteomes" id="UP000054097">
    <property type="component" value="Unassembled WGS sequence"/>
</dbReference>
<feature type="region of interest" description="Disordered" evidence="2">
    <location>
        <begin position="246"/>
        <end position="276"/>
    </location>
</feature>
<evidence type="ECO:0000313" key="4">
    <source>
        <dbReference type="EMBL" id="KIM19920.1"/>
    </source>
</evidence>